<keyword evidence="11" id="KW-1185">Reference proteome</keyword>
<dbReference type="Pfam" id="PF17677">
    <property type="entry name" value="Glyco_hydro38C2"/>
    <property type="match status" value="1"/>
</dbReference>
<dbReference type="Gene3D" id="1.20.1270.50">
    <property type="entry name" value="Glycoside hydrolase family 38, central domain"/>
    <property type="match status" value="1"/>
</dbReference>
<accession>A0A2T9Y371</accession>
<evidence type="ECO:0000256" key="4">
    <source>
        <dbReference type="ARBA" id="ARBA00022723"/>
    </source>
</evidence>
<evidence type="ECO:0000256" key="3">
    <source>
        <dbReference type="ARBA" id="ARBA00012752"/>
    </source>
</evidence>
<dbReference type="GO" id="GO:0030246">
    <property type="term" value="F:carbohydrate binding"/>
    <property type="evidence" value="ECO:0007669"/>
    <property type="project" value="InterPro"/>
</dbReference>
<evidence type="ECO:0000256" key="2">
    <source>
        <dbReference type="ARBA" id="ARBA00009792"/>
    </source>
</evidence>
<dbReference type="InterPro" id="IPR011013">
    <property type="entry name" value="Gal_mutarotase_sf_dom"/>
</dbReference>
<dbReference type="Pfam" id="PF22907">
    <property type="entry name" value="Ams1-like_1st"/>
    <property type="match status" value="1"/>
</dbReference>
<proteinExistence type="inferred from homology"/>
<comment type="caution">
    <text evidence="10">The sequence shown here is derived from an EMBL/GenBank/DDBJ whole genome shotgun (WGS) entry which is preliminary data.</text>
</comment>
<comment type="catalytic activity">
    <reaction evidence="1">
        <text>Hydrolysis of terminal, non-reducing alpha-D-mannose residues in alpha-D-mannosides.</text>
        <dbReference type="EC" id="3.2.1.24"/>
    </reaction>
</comment>
<evidence type="ECO:0000313" key="10">
    <source>
        <dbReference type="EMBL" id="PVU86792.1"/>
    </source>
</evidence>
<evidence type="ECO:0000256" key="1">
    <source>
        <dbReference type="ARBA" id="ARBA00000365"/>
    </source>
</evidence>
<sequence length="1164" mass="131914">MDYNDRYHDTHFHKHQQITKERLGYFIDSGEWNKVNIYSALWKYQAEGQGVIDLEVWSVPGLDRPSFKDAISQNFVPTKVGNKFGPSWSTHWFKLTITVPEHFDGEKITLTFDPSCEGQIWSADGKALQGLTGGLEETRRVEYLLTTNAQKNQQIILYVETACNMLKGNGIGARINAPDENRYFTLETASLGVKRHEAWQLMYDMRIINDMSLALGTDNPRGISAMKTANKVANIFDFENPDESIKLCREVTKSFFSTLPSESAHQVTAVGNCHIDVAWMWTYAETKRKIARSFSTQLCLIDQFPEYKFTASQAIQFEWLEENYPELFSRVLEKVKDGSFIIIGGTYVEMDCNLPNGESMIRQFLLGQRYFAEKFGIFSRVFWLPDTFGYSAQIPQIVQETGGEYFFTQKISWNAFNKFPHTSFNWVGLDGSSILTHMAPADTYTGVSTVKEVDFSIKNNRDLACSNTSMYLYGYGDGGGGPNEIMIESLRRMSNTDGMPKIKHSHPNDFYDNLKNTADSLPTWVGELYFEFHRGTYTSQAANKKINRECEFLLFSAEYLATITKRMSSDYEYPADELLRLWKLVCLNQFHDVIPGSSIAEVYKDTDLIYADVVSSVNEIRQTALRFLLFKNIDNHSFDSSKYLQNTSVSESISNSSLFIPAFREDSHNINKNLDSAQSNSVVVAINEQSWPRSEVVPVYGIDKNNSLVGQVLNPRKSISDKGFSDVAHPYSVPLTVASNINGHSISKLSSENLLPHHKTSAFISENGLFVLQNSNISASFNKNGLLESLVDLKSQREFVPQGQYGNMFVMYPDVPLFFDAWDVEVYHLEKSRLCRCTNIEILDNGPLVSTICIDIKLSEKSHIRQWVSLSATSQTLEFNCEANWNEDHKLLKVEFCWDIKSDNASYETQFGYISRPTHTSTSWDLAKFEVCAHKYGDLSEFGAGVTLFNDSKYGYSCVGNKMGISLLRAPKKPDPNCDIGSHTFRFGAYPHTTSFPDPRIIQESTNFNIPLTTVLVNSNSIQQLESNLQTNNLEFFSLKNSSSVFVSSIKNAENPINTTEKFEISSISSKKIKLPSNTTIKSLDEINISEPLAKRNNCVIVRLYESCGGKVSVDFNTALNVKSIYRCDMLENIMFEYIKSNESSSYIIPFNPFEIVTLLLELN</sequence>
<keyword evidence="4" id="KW-0479">Metal-binding</keyword>
<dbReference type="EC" id="3.2.1.24" evidence="3"/>
<dbReference type="SMART" id="SM00872">
    <property type="entry name" value="Alpha-mann_mid"/>
    <property type="match status" value="1"/>
</dbReference>
<keyword evidence="5" id="KW-0378">Hydrolase</keyword>
<evidence type="ECO:0000256" key="6">
    <source>
        <dbReference type="ARBA" id="ARBA00023295"/>
    </source>
</evidence>
<dbReference type="Pfam" id="PF07748">
    <property type="entry name" value="Glyco_hydro_38C"/>
    <property type="match status" value="1"/>
</dbReference>
<dbReference type="GO" id="GO:0000329">
    <property type="term" value="C:fungal-type vacuole membrane"/>
    <property type="evidence" value="ECO:0007669"/>
    <property type="project" value="TreeGrafter"/>
</dbReference>
<protein>
    <recommendedName>
        <fullName evidence="8">Alpha-mannosidase</fullName>
        <ecNumber evidence="3">3.2.1.24</ecNumber>
    </recommendedName>
</protein>
<evidence type="ECO:0000256" key="7">
    <source>
        <dbReference type="ARBA" id="ARBA00054985"/>
    </source>
</evidence>
<dbReference type="FunFam" id="1.20.1270.50:FF:000004">
    <property type="entry name" value="alpha-mannosidase 2C1 isoform X1"/>
    <property type="match status" value="1"/>
</dbReference>
<dbReference type="PANTHER" id="PTHR46017:SF1">
    <property type="entry name" value="ALPHA-MANNOSIDASE 2C1"/>
    <property type="match status" value="1"/>
</dbReference>
<dbReference type="InterPro" id="IPR041147">
    <property type="entry name" value="GH38_C"/>
</dbReference>
<dbReference type="SUPFAM" id="SSF88713">
    <property type="entry name" value="Glycoside hydrolase/deacetylase"/>
    <property type="match status" value="1"/>
</dbReference>
<dbReference type="FunFam" id="2.70.98.30:FF:000001">
    <property type="entry name" value="alpha-mannosidase 2C1 isoform X2"/>
    <property type="match status" value="1"/>
</dbReference>
<dbReference type="InterPro" id="IPR011682">
    <property type="entry name" value="Glyco_hydro_38_C"/>
</dbReference>
<dbReference type="FunFam" id="3.20.110.10:FF:000002">
    <property type="entry name" value="alpha-mannosidase 2C1 isoform X1"/>
    <property type="match status" value="1"/>
</dbReference>
<dbReference type="InterPro" id="IPR037094">
    <property type="entry name" value="Glyco_hydro_38_cen_sf"/>
</dbReference>
<evidence type="ECO:0000313" key="11">
    <source>
        <dbReference type="Proteomes" id="UP000245383"/>
    </source>
</evidence>
<dbReference type="GO" id="GO:0006013">
    <property type="term" value="P:mannose metabolic process"/>
    <property type="evidence" value="ECO:0007669"/>
    <property type="project" value="InterPro"/>
</dbReference>
<comment type="similarity">
    <text evidence="2">Belongs to the glycosyl hydrolase 38 family.</text>
</comment>
<evidence type="ECO:0000256" key="8">
    <source>
        <dbReference type="ARBA" id="ARBA00071615"/>
    </source>
</evidence>
<dbReference type="Gene3D" id="2.70.98.30">
    <property type="entry name" value="Golgi alpha-mannosidase II, domain 4"/>
    <property type="match status" value="1"/>
</dbReference>
<keyword evidence="6" id="KW-0326">Glycosidase</keyword>
<dbReference type="CDD" id="cd10789">
    <property type="entry name" value="GH38N_AMII_ER_cytosolic"/>
    <property type="match status" value="1"/>
</dbReference>
<dbReference type="OrthoDB" id="10261055at2759"/>
<dbReference type="SUPFAM" id="SSF74650">
    <property type="entry name" value="Galactose mutarotase-like"/>
    <property type="match status" value="1"/>
</dbReference>
<dbReference type="InterPro" id="IPR054723">
    <property type="entry name" value="Ams1-like_N"/>
</dbReference>
<feature type="domain" description="Glycoside hydrolase family 38 central" evidence="9">
    <location>
        <begin position="531"/>
        <end position="610"/>
    </location>
</feature>
<reference evidence="10 11" key="1">
    <citation type="journal article" date="2018" name="MBio">
        <title>Comparative Genomics Reveals the Core Gene Toolbox for the Fungus-Insect Symbiosis.</title>
        <authorList>
            <person name="Wang Y."/>
            <person name="Stata M."/>
            <person name="Wang W."/>
            <person name="Stajich J.E."/>
            <person name="White M.M."/>
            <person name="Moncalvo J.M."/>
        </authorList>
    </citation>
    <scope>NUCLEOTIDE SEQUENCE [LARGE SCALE GENOMIC DNA]</scope>
    <source>
        <strain evidence="10 11">SWE-8-4</strain>
    </source>
</reference>
<dbReference type="Gene3D" id="3.20.110.10">
    <property type="entry name" value="Glycoside hydrolase 38, N terminal domain"/>
    <property type="match status" value="1"/>
</dbReference>
<dbReference type="Pfam" id="PF01074">
    <property type="entry name" value="Glyco_hydro_38N"/>
    <property type="match status" value="1"/>
</dbReference>
<dbReference type="InterPro" id="IPR028995">
    <property type="entry name" value="Glyco_hydro_57/38_cen_sf"/>
</dbReference>
<dbReference type="GO" id="GO:0009313">
    <property type="term" value="P:oligosaccharide catabolic process"/>
    <property type="evidence" value="ECO:0007669"/>
    <property type="project" value="TreeGrafter"/>
</dbReference>
<dbReference type="GO" id="GO:0004559">
    <property type="term" value="F:alpha-mannosidase activity"/>
    <property type="evidence" value="ECO:0007669"/>
    <property type="project" value="UniProtKB-EC"/>
</dbReference>
<dbReference type="InterPro" id="IPR011330">
    <property type="entry name" value="Glyco_hydro/deAcase_b/a-brl"/>
</dbReference>
<dbReference type="GO" id="GO:0046872">
    <property type="term" value="F:metal ion binding"/>
    <property type="evidence" value="ECO:0007669"/>
    <property type="project" value="UniProtKB-KW"/>
</dbReference>
<comment type="function">
    <text evidence="7">Degrades free oligosaccharides in the vacuole.</text>
</comment>
<dbReference type="Pfam" id="PF09261">
    <property type="entry name" value="Alpha-mann_mid"/>
    <property type="match status" value="1"/>
</dbReference>
<name>A0A2T9Y371_9FUNG</name>
<dbReference type="Proteomes" id="UP000245383">
    <property type="component" value="Unassembled WGS sequence"/>
</dbReference>
<dbReference type="EMBL" id="MBFR01000604">
    <property type="protein sequence ID" value="PVU86792.1"/>
    <property type="molecule type" value="Genomic_DNA"/>
</dbReference>
<dbReference type="InterPro" id="IPR000602">
    <property type="entry name" value="Glyco_hydro_38_N"/>
</dbReference>
<dbReference type="AlphaFoldDB" id="A0A2T9Y371"/>
<dbReference type="STRING" id="133385.A0A2T9Y371"/>
<evidence type="ECO:0000259" key="9">
    <source>
        <dbReference type="SMART" id="SM00872"/>
    </source>
</evidence>
<dbReference type="InterPro" id="IPR027291">
    <property type="entry name" value="Glyco_hydro_38_N_sf"/>
</dbReference>
<dbReference type="PANTHER" id="PTHR46017">
    <property type="entry name" value="ALPHA-MANNOSIDASE 2C1"/>
    <property type="match status" value="1"/>
</dbReference>
<dbReference type="SUPFAM" id="SSF88688">
    <property type="entry name" value="Families 57/38 glycoside transferase middle domain"/>
    <property type="match status" value="1"/>
</dbReference>
<organism evidence="10 11">
    <name type="scientific">Smittium simulii</name>
    <dbReference type="NCBI Taxonomy" id="133385"/>
    <lineage>
        <taxon>Eukaryota</taxon>
        <taxon>Fungi</taxon>
        <taxon>Fungi incertae sedis</taxon>
        <taxon>Zoopagomycota</taxon>
        <taxon>Kickxellomycotina</taxon>
        <taxon>Harpellomycetes</taxon>
        <taxon>Harpellales</taxon>
        <taxon>Legeriomycetaceae</taxon>
        <taxon>Smittium</taxon>
    </lineage>
</organism>
<gene>
    <name evidence="10" type="ORF">BB561_006544</name>
</gene>
<evidence type="ECO:0000256" key="5">
    <source>
        <dbReference type="ARBA" id="ARBA00022801"/>
    </source>
</evidence>
<dbReference type="InterPro" id="IPR015341">
    <property type="entry name" value="Glyco_hydro_38_cen"/>
</dbReference>